<keyword evidence="3" id="KW-1185">Reference proteome</keyword>
<proteinExistence type="predicted"/>
<accession>A0A9W3AB43</accession>
<dbReference type="AlphaFoldDB" id="A0A9W3AB43"/>
<feature type="transmembrane region" description="Helical" evidence="1">
    <location>
        <begin position="294"/>
        <end position="316"/>
    </location>
</feature>
<keyword evidence="1" id="KW-1133">Transmembrane helix</keyword>
<gene>
    <name evidence="4" type="primary">LOC106065650</name>
</gene>
<dbReference type="Proteomes" id="UP001165740">
    <property type="component" value="Chromosome 5"/>
</dbReference>
<keyword evidence="1" id="KW-0812">Transmembrane</keyword>
<feature type="chain" id="PRO_5040965809" evidence="2">
    <location>
        <begin position="18"/>
        <end position="340"/>
    </location>
</feature>
<dbReference type="GeneID" id="106065650"/>
<name>A0A9W3AB43_BIOGL</name>
<evidence type="ECO:0000256" key="2">
    <source>
        <dbReference type="SAM" id="SignalP"/>
    </source>
</evidence>
<dbReference type="RefSeq" id="XP_055884393.1">
    <property type="nucleotide sequence ID" value="XM_056028418.1"/>
</dbReference>
<feature type="signal peptide" evidence="2">
    <location>
        <begin position="1"/>
        <end position="17"/>
    </location>
</feature>
<reference evidence="4" key="1">
    <citation type="submission" date="2025-08" db="UniProtKB">
        <authorList>
            <consortium name="RefSeq"/>
        </authorList>
    </citation>
    <scope>IDENTIFICATION</scope>
</reference>
<evidence type="ECO:0000256" key="1">
    <source>
        <dbReference type="SAM" id="Phobius"/>
    </source>
</evidence>
<organism evidence="3 4">
    <name type="scientific">Biomphalaria glabrata</name>
    <name type="common">Bloodfluke planorb</name>
    <name type="synonym">Freshwater snail</name>
    <dbReference type="NCBI Taxonomy" id="6526"/>
    <lineage>
        <taxon>Eukaryota</taxon>
        <taxon>Metazoa</taxon>
        <taxon>Spiralia</taxon>
        <taxon>Lophotrochozoa</taxon>
        <taxon>Mollusca</taxon>
        <taxon>Gastropoda</taxon>
        <taxon>Heterobranchia</taxon>
        <taxon>Euthyneura</taxon>
        <taxon>Panpulmonata</taxon>
        <taxon>Hygrophila</taxon>
        <taxon>Lymnaeoidea</taxon>
        <taxon>Planorbidae</taxon>
        <taxon>Biomphalaria</taxon>
    </lineage>
</organism>
<keyword evidence="2" id="KW-0732">Signal</keyword>
<protein>
    <submittedName>
        <fullName evidence="4">Hepatitis A virus cellular receptor 1-like</fullName>
    </submittedName>
</protein>
<sequence length="340" mass="38163">MLLPIVLGIALLTSSKANLLSQLDCRIITKNFQGESGIIQCIWIVDNKYTPQSLKFTSSVRYLECPIKNKVGSCLYNRVSISIQESEAYIRVNDLRATDTDTYKVEVYYAKENTDARYYIGLDIFLSVTAKPKNSKEVNTDYTNENKSSDSVLNLTSTLPAELRYPEDSVLNLTSTLPAELRYPEDSVLNLTSTLPAELRYPEDSVLNLTSTLPAELRYPEDSVLNLTSTLPAELRYPEDSVLNLTSTLPAELRYPEDSVLNLTSTLPAELRYPEDSVLNHTSTLPAELRYPEVIFLISMLSALIVSLMILCLCCICNRSSNAIHPWSPPKRTISDLEKK</sequence>
<evidence type="ECO:0000313" key="4">
    <source>
        <dbReference type="RefSeq" id="XP_055884393.1"/>
    </source>
</evidence>
<keyword evidence="1" id="KW-0472">Membrane</keyword>
<evidence type="ECO:0000313" key="3">
    <source>
        <dbReference type="Proteomes" id="UP001165740"/>
    </source>
</evidence>